<comment type="caution">
    <text evidence="1">The sequence shown here is derived from an EMBL/GenBank/DDBJ whole genome shotgun (WGS) entry which is preliminary data.</text>
</comment>
<dbReference type="GO" id="GO:0005634">
    <property type="term" value="C:nucleus"/>
    <property type="evidence" value="ECO:0007669"/>
    <property type="project" value="InterPro"/>
</dbReference>
<protein>
    <submittedName>
        <fullName evidence="1">Uncharacterized protein</fullName>
    </submittedName>
</protein>
<sequence>MPAAFTPPRATITKSSDTLAAAKSAVPKTEQLSPAEVNGGGHLKKKILSPTWRLLAGFRSGAENCFASDVGVFPRSPLGSLSLSLLFLALFQLLESHENIEGGAGGVTLSRLQELRKEGETLLRLEAALHHQLNRLEVEELALQSMIHSTGGGEMLSSPPAHNGHMMWA</sequence>
<name>A0AB34HHC4_ESCRO</name>
<dbReference type="PANTHER" id="PTHR15333:SF2">
    <property type="entry name" value="SNRNA-ACTIVATING PROTEIN COMPLEX SUBUNIT 5"/>
    <property type="match status" value="1"/>
</dbReference>
<evidence type="ECO:0000313" key="2">
    <source>
        <dbReference type="Proteomes" id="UP001159641"/>
    </source>
</evidence>
<dbReference type="EMBL" id="JAIQCJ010001387">
    <property type="protein sequence ID" value="KAJ8789964.1"/>
    <property type="molecule type" value="Genomic_DNA"/>
</dbReference>
<evidence type="ECO:0000313" key="1">
    <source>
        <dbReference type="EMBL" id="KAJ8789964.1"/>
    </source>
</evidence>
<dbReference type="Proteomes" id="UP001159641">
    <property type="component" value="Unassembled WGS sequence"/>
</dbReference>
<dbReference type="GO" id="GO:0006384">
    <property type="term" value="P:transcription initiation at RNA polymerase III promoter"/>
    <property type="evidence" value="ECO:0007669"/>
    <property type="project" value="InterPro"/>
</dbReference>
<keyword evidence="2" id="KW-1185">Reference proteome</keyword>
<dbReference type="InterPro" id="IPR029138">
    <property type="entry name" value="SNAPC5"/>
</dbReference>
<proteinExistence type="predicted"/>
<gene>
    <name evidence="1" type="ORF">J1605_021662</name>
</gene>
<dbReference type="GO" id="GO:0006366">
    <property type="term" value="P:transcription by RNA polymerase II"/>
    <property type="evidence" value="ECO:0007669"/>
    <property type="project" value="InterPro"/>
</dbReference>
<reference evidence="1 2" key="1">
    <citation type="submission" date="2022-11" db="EMBL/GenBank/DDBJ databases">
        <title>Whole genome sequence of Eschrichtius robustus ER-17-0199.</title>
        <authorList>
            <person name="Bruniche-Olsen A."/>
            <person name="Black A.N."/>
            <person name="Fields C.J."/>
            <person name="Walden K."/>
            <person name="Dewoody J.A."/>
        </authorList>
    </citation>
    <scope>NUCLEOTIDE SEQUENCE [LARGE SCALE GENOMIC DNA]</scope>
    <source>
        <strain evidence="1">ER-17-0199</strain>
        <tissue evidence="1">Blubber</tissue>
    </source>
</reference>
<dbReference type="Pfam" id="PF15497">
    <property type="entry name" value="SNAPC5"/>
    <property type="match status" value="1"/>
</dbReference>
<dbReference type="AlphaFoldDB" id="A0AB34HHC4"/>
<dbReference type="PANTHER" id="PTHR15333">
    <property type="entry name" value="SNRNA-ACTIVATING PROTEIN COMPLEX SUBUNIT 5"/>
    <property type="match status" value="1"/>
</dbReference>
<organism evidence="1 2">
    <name type="scientific">Eschrichtius robustus</name>
    <name type="common">California gray whale</name>
    <name type="synonym">Eschrichtius gibbosus</name>
    <dbReference type="NCBI Taxonomy" id="9764"/>
    <lineage>
        <taxon>Eukaryota</taxon>
        <taxon>Metazoa</taxon>
        <taxon>Chordata</taxon>
        <taxon>Craniata</taxon>
        <taxon>Vertebrata</taxon>
        <taxon>Euteleostomi</taxon>
        <taxon>Mammalia</taxon>
        <taxon>Eutheria</taxon>
        <taxon>Laurasiatheria</taxon>
        <taxon>Artiodactyla</taxon>
        <taxon>Whippomorpha</taxon>
        <taxon>Cetacea</taxon>
        <taxon>Mysticeti</taxon>
        <taxon>Eschrichtiidae</taxon>
        <taxon>Eschrichtius</taxon>
    </lineage>
</organism>
<accession>A0AB34HHC4</accession>